<evidence type="ECO:0000313" key="2">
    <source>
        <dbReference type="EMBL" id="PWZ33886.1"/>
    </source>
</evidence>
<sequence>MHKTIQFSRRHLSTHSPTHNPHF</sequence>
<gene>
    <name evidence="2" type="ORF">Zm00014a_026865</name>
</gene>
<feature type="region of interest" description="Disordered" evidence="1">
    <location>
        <begin position="1"/>
        <end position="23"/>
    </location>
</feature>
<comment type="caution">
    <text evidence="2">The sequence shown here is derived from an EMBL/GenBank/DDBJ whole genome shotgun (WGS) entry which is preliminary data.</text>
</comment>
<organism evidence="2">
    <name type="scientific">Zea mays</name>
    <name type="common">Maize</name>
    <dbReference type="NCBI Taxonomy" id="4577"/>
    <lineage>
        <taxon>Eukaryota</taxon>
        <taxon>Viridiplantae</taxon>
        <taxon>Streptophyta</taxon>
        <taxon>Embryophyta</taxon>
        <taxon>Tracheophyta</taxon>
        <taxon>Spermatophyta</taxon>
        <taxon>Magnoliopsida</taxon>
        <taxon>Liliopsida</taxon>
        <taxon>Poales</taxon>
        <taxon>Poaceae</taxon>
        <taxon>PACMAD clade</taxon>
        <taxon>Panicoideae</taxon>
        <taxon>Andropogonodae</taxon>
        <taxon>Andropogoneae</taxon>
        <taxon>Tripsacinae</taxon>
        <taxon>Zea</taxon>
    </lineage>
</organism>
<evidence type="ECO:0000256" key="1">
    <source>
        <dbReference type="SAM" id="MobiDB-lite"/>
    </source>
</evidence>
<name>A0A3L6FL15_MAIZE</name>
<dbReference type="Proteomes" id="UP000251960">
    <property type="component" value="Chromosome 3"/>
</dbReference>
<dbReference type="EMBL" id="NCVQ01000004">
    <property type="protein sequence ID" value="PWZ33886.1"/>
    <property type="molecule type" value="Genomic_DNA"/>
</dbReference>
<proteinExistence type="predicted"/>
<feature type="compositionally biased region" description="Polar residues" evidence="1">
    <location>
        <begin position="14"/>
        <end position="23"/>
    </location>
</feature>
<protein>
    <submittedName>
        <fullName evidence="2">Uncharacterized protein</fullName>
    </submittedName>
</protein>
<dbReference type="AlphaFoldDB" id="A0A3L6FL15"/>
<accession>A0A3L6FL15</accession>
<feature type="compositionally biased region" description="Basic residues" evidence="1">
    <location>
        <begin position="1"/>
        <end position="13"/>
    </location>
</feature>
<reference evidence="2" key="1">
    <citation type="journal article" date="2018" name="Nat. Genet.">
        <title>Extensive intraspecific gene order and gene structural variations between Mo17 and other maize genomes.</title>
        <authorList>
            <person name="Sun S."/>
            <person name="Zhou Y."/>
            <person name="Chen J."/>
            <person name="Shi J."/>
            <person name="Zhao H."/>
            <person name="Zhao H."/>
            <person name="Song W."/>
            <person name="Zhang M."/>
            <person name="Cui Y."/>
            <person name="Dong X."/>
            <person name="Liu H."/>
            <person name="Ma X."/>
            <person name="Jiao Y."/>
            <person name="Wang B."/>
            <person name="Wei X."/>
            <person name="Stein J.C."/>
            <person name="Glaubitz J.C."/>
            <person name="Lu F."/>
            <person name="Yu G."/>
            <person name="Liang C."/>
            <person name="Fengler K."/>
            <person name="Li B."/>
            <person name="Rafalski A."/>
            <person name="Schnable P.S."/>
            <person name="Ware D.H."/>
            <person name="Buckler E.S."/>
            <person name="Lai J."/>
        </authorList>
    </citation>
    <scope>NUCLEOTIDE SEQUENCE [LARGE SCALE GENOMIC DNA]</scope>
    <source>
        <tissue evidence="2">Seedling</tissue>
    </source>
</reference>